<sequence length="329" mass="37634">MEIPKEIDDYLRESINHSVGLPVSTDTLLRKLGAVEASHIHLRHQYLSLQSKIKEKDESIERSRAEATMNAVALKKFVEENQKLAMECSNLLAACNKWERECSLYDHDREALMDFANEADDRAKEAEVRNRDLEEEKKRLEQELHFYKCRAEQLVDESTDGTNEEHLLLNSLLTTMFGKDVIVSTAHSFLEVHTGIEVCEKLLTLWTSLSPLTQKVVALAAKVKNLEEDKDHLTINLRRAEEEVNALFEENNILNEENKRLIRQCYREKHNAGSSGGSASGKGKRKCSPKMSKISSQVEEKIDSSDVNMLRQPLSPLQYNSPESRMHKK</sequence>
<name>A0AAD4JH01_PERFH</name>
<dbReference type="PANTHER" id="PTHR35689">
    <property type="entry name" value="EARLY ENDOSOME ANTIGEN"/>
    <property type="match status" value="1"/>
</dbReference>
<protein>
    <submittedName>
        <fullName evidence="3">Uncharacterized protein</fullName>
    </submittedName>
</protein>
<comment type="caution">
    <text evidence="3">The sequence shown here is derived from an EMBL/GenBank/DDBJ whole genome shotgun (WGS) entry which is preliminary data.</text>
</comment>
<dbReference type="EMBL" id="SDAM02000056">
    <property type="protein sequence ID" value="KAH6833683.1"/>
    <property type="molecule type" value="Genomic_DNA"/>
</dbReference>
<organism evidence="3 4">
    <name type="scientific">Perilla frutescens var. hirtella</name>
    <name type="common">Perilla citriodora</name>
    <name type="synonym">Perilla setoyensis</name>
    <dbReference type="NCBI Taxonomy" id="608512"/>
    <lineage>
        <taxon>Eukaryota</taxon>
        <taxon>Viridiplantae</taxon>
        <taxon>Streptophyta</taxon>
        <taxon>Embryophyta</taxon>
        <taxon>Tracheophyta</taxon>
        <taxon>Spermatophyta</taxon>
        <taxon>Magnoliopsida</taxon>
        <taxon>eudicotyledons</taxon>
        <taxon>Gunneridae</taxon>
        <taxon>Pentapetalae</taxon>
        <taxon>asterids</taxon>
        <taxon>lamiids</taxon>
        <taxon>Lamiales</taxon>
        <taxon>Lamiaceae</taxon>
        <taxon>Nepetoideae</taxon>
        <taxon>Elsholtzieae</taxon>
        <taxon>Perilla</taxon>
    </lineage>
</organism>
<gene>
    <name evidence="3" type="ORF">C2S53_005331</name>
</gene>
<evidence type="ECO:0000256" key="1">
    <source>
        <dbReference type="SAM" id="Coils"/>
    </source>
</evidence>
<feature type="region of interest" description="Disordered" evidence="2">
    <location>
        <begin position="270"/>
        <end position="329"/>
    </location>
</feature>
<feature type="coiled-coil region" evidence="1">
    <location>
        <begin position="216"/>
        <end position="264"/>
    </location>
</feature>
<dbReference type="AlphaFoldDB" id="A0AAD4JH01"/>
<dbReference type="Proteomes" id="UP001190926">
    <property type="component" value="Unassembled WGS sequence"/>
</dbReference>
<dbReference type="PANTHER" id="PTHR35689:SF1">
    <property type="entry name" value="EARLY ENDOSOME ANTIGEN"/>
    <property type="match status" value="1"/>
</dbReference>
<feature type="coiled-coil region" evidence="1">
    <location>
        <begin position="81"/>
        <end position="157"/>
    </location>
</feature>
<keyword evidence="1" id="KW-0175">Coiled coil</keyword>
<reference evidence="3 4" key="1">
    <citation type="journal article" date="2021" name="Nat. Commun.">
        <title>Incipient diploidization of the medicinal plant Perilla within 10,000 years.</title>
        <authorList>
            <person name="Zhang Y."/>
            <person name="Shen Q."/>
            <person name="Leng L."/>
            <person name="Zhang D."/>
            <person name="Chen S."/>
            <person name="Shi Y."/>
            <person name="Ning Z."/>
            <person name="Chen S."/>
        </authorList>
    </citation>
    <scope>NUCLEOTIDE SEQUENCE [LARGE SCALE GENOMIC DNA]</scope>
    <source>
        <strain evidence="4">cv. PC099</strain>
    </source>
</reference>
<evidence type="ECO:0000256" key="2">
    <source>
        <dbReference type="SAM" id="MobiDB-lite"/>
    </source>
</evidence>
<accession>A0AAD4JH01</accession>
<evidence type="ECO:0000313" key="4">
    <source>
        <dbReference type="Proteomes" id="UP001190926"/>
    </source>
</evidence>
<keyword evidence="4" id="KW-1185">Reference proteome</keyword>
<evidence type="ECO:0000313" key="3">
    <source>
        <dbReference type="EMBL" id="KAH6833683.1"/>
    </source>
</evidence>
<proteinExistence type="predicted"/>